<comment type="caution">
    <text evidence="1">The sequence shown here is derived from an EMBL/GenBank/DDBJ whole genome shotgun (WGS) entry which is preliminary data.</text>
</comment>
<protein>
    <submittedName>
        <fullName evidence="1">Uncharacterized protein</fullName>
    </submittedName>
</protein>
<dbReference type="EMBL" id="JFBX01000502">
    <property type="protein sequence ID" value="KXH37443.1"/>
    <property type="molecule type" value="Genomic_DNA"/>
</dbReference>
<reference evidence="1 2" key="1">
    <citation type="submission" date="2014-02" db="EMBL/GenBank/DDBJ databases">
        <title>The genome sequence of Colletotrichum simmondsii CBS122122.</title>
        <authorList>
            <person name="Baroncelli R."/>
            <person name="Thon M.R."/>
        </authorList>
    </citation>
    <scope>NUCLEOTIDE SEQUENCE [LARGE SCALE GENOMIC DNA]</scope>
    <source>
        <strain evidence="1 2">CBS122122</strain>
    </source>
</reference>
<keyword evidence="2" id="KW-1185">Reference proteome</keyword>
<gene>
    <name evidence="1" type="ORF">CSIM01_06211</name>
</gene>
<dbReference type="Proteomes" id="UP000070328">
    <property type="component" value="Unassembled WGS sequence"/>
</dbReference>
<sequence length="328" mass="36302">MSNAASSCRVLSLIGGPGSSLAPYGVREWSVHPLWDGLQALERGDWSWDLPRKPHPVAPNSAFRHTPVLRHRTNASAVPLPGAPFSLLLSLSVSLSLFESLQLFDYLWEEALQMLPRLHEIPFMGLFINKGQPNHRRAYWTRAANYLRPSIIIHHCTAHAAPARSIHPWPLEPRLACNSTESTCVPNPTPGCDGLDLCSVSSILAWDDRLLGLCRNFATKIKQPKRFWWLDDISLAGNFHPTIQSLCPLWSMDPKYPNGAGLHCTHLPDGDFPFLGLERTGSPSKVESCHCSSWDIVAARSLSLTPPLPVLNFSLSPPLESPLPTPID</sequence>
<name>A0A135SNE1_9PEZI</name>
<evidence type="ECO:0000313" key="2">
    <source>
        <dbReference type="Proteomes" id="UP000070328"/>
    </source>
</evidence>
<evidence type="ECO:0000313" key="1">
    <source>
        <dbReference type="EMBL" id="KXH37443.1"/>
    </source>
</evidence>
<organism evidence="1 2">
    <name type="scientific">Colletotrichum simmondsii</name>
    <dbReference type="NCBI Taxonomy" id="703756"/>
    <lineage>
        <taxon>Eukaryota</taxon>
        <taxon>Fungi</taxon>
        <taxon>Dikarya</taxon>
        <taxon>Ascomycota</taxon>
        <taxon>Pezizomycotina</taxon>
        <taxon>Sordariomycetes</taxon>
        <taxon>Hypocreomycetidae</taxon>
        <taxon>Glomerellales</taxon>
        <taxon>Glomerellaceae</taxon>
        <taxon>Colletotrichum</taxon>
        <taxon>Colletotrichum acutatum species complex</taxon>
    </lineage>
</organism>
<dbReference type="AlphaFoldDB" id="A0A135SNE1"/>
<accession>A0A135SNE1</accession>
<proteinExistence type="predicted"/>